<dbReference type="Pfam" id="PF12850">
    <property type="entry name" value="Metallophos_2"/>
    <property type="match status" value="1"/>
</dbReference>
<comment type="similarity">
    <text evidence="1 2">Belongs to the metallophosphoesterase superfamily. YfcE family.</text>
</comment>
<dbReference type="InterPro" id="IPR024654">
    <property type="entry name" value="Calcineurin-like_PHP_lpxH"/>
</dbReference>
<evidence type="ECO:0000256" key="1">
    <source>
        <dbReference type="ARBA" id="ARBA00008950"/>
    </source>
</evidence>
<dbReference type="EMBL" id="JAATLJ010000001">
    <property type="protein sequence ID" value="NIZ39935.1"/>
    <property type="molecule type" value="Genomic_DNA"/>
</dbReference>
<organism evidence="4 5">
    <name type="scientific">Entomospira entomophila</name>
    <dbReference type="NCBI Taxonomy" id="2719988"/>
    <lineage>
        <taxon>Bacteria</taxon>
        <taxon>Pseudomonadati</taxon>
        <taxon>Spirochaetota</taxon>
        <taxon>Spirochaetia</taxon>
        <taxon>Spirochaetales</taxon>
        <taxon>Spirochaetaceae</taxon>
        <taxon>Entomospira</taxon>
    </lineage>
</organism>
<name>A0A968G7A8_9SPIO</name>
<dbReference type="Proteomes" id="UP000711995">
    <property type="component" value="Unassembled WGS sequence"/>
</dbReference>
<keyword evidence="5" id="KW-1185">Reference proteome</keyword>
<accession>A0A968G7A8</accession>
<comment type="caution">
    <text evidence="4">The sequence shown here is derived from an EMBL/GenBank/DDBJ whole genome shotgun (WGS) entry which is preliminary data.</text>
</comment>
<proteinExistence type="inferred from homology"/>
<reference evidence="4 5" key="1">
    <citation type="submission" date="2020-03" db="EMBL/GenBank/DDBJ databases">
        <title>Spirochaetal bacteria isolated from arthropods constitute a novel genus Entomospira genus novum within the order Spirochaetales.</title>
        <authorList>
            <person name="Grana-Miraglia L."/>
            <person name="Sikutova S."/>
            <person name="Fingerle V."/>
            <person name="Sing A."/>
            <person name="Castillo-Ramirez S."/>
            <person name="Margos G."/>
            <person name="Rudolf I."/>
        </authorList>
    </citation>
    <scope>NUCLEOTIDE SEQUENCE [LARGE SCALE GENOMIC DNA]</scope>
    <source>
        <strain evidence="4 5">BR193</strain>
    </source>
</reference>
<comment type="cofactor">
    <cofactor evidence="2">
        <name>a divalent metal cation</name>
        <dbReference type="ChEBI" id="CHEBI:60240"/>
    </cofactor>
</comment>
<feature type="domain" description="Calcineurin-like phosphoesterase" evidence="3">
    <location>
        <begin position="1"/>
        <end position="162"/>
    </location>
</feature>
<dbReference type="EC" id="3.1.4.-" evidence="2"/>
<evidence type="ECO:0000313" key="4">
    <source>
        <dbReference type="EMBL" id="NIZ39935.1"/>
    </source>
</evidence>
<dbReference type="SUPFAM" id="SSF56300">
    <property type="entry name" value="Metallo-dependent phosphatases"/>
    <property type="match status" value="1"/>
</dbReference>
<protein>
    <recommendedName>
        <fullName evidence="2">Phosphoesterase</fullName>
        <ecNumber evidence="2">3.1.4.-</ecNumber>
    </recommendedName>
</protein>
<dbReference type="InterPro" id="IPR000979">
    <property type="entry name" value="Phosphodiesterase_MJ0936/Vps29"/>
</dbReference>
<evidence type="ECO:0000259" key="3">
    <source>
        <dbReference type="Pfam" id="PF12850"/>
    </source>
</evidence>
<dbReference type="InterPro" id="IPR029052">
    <property type="entry name" value="Metallo-depent_PP-like"/>
</dbReference>
<evidence type="ECO:0000313" key="5">
    <source>
        <dbReference type="Proteomes" id="UP000711995"/>
    </source>
</evidence>
<keyword evidence="2" id="KW-0479">Metal-binding</keyword>
<sequence>MKILFFSDLHGQIDQLQTLLKKQDAMSADWILNCGDFFGGYSPQEAITQELSRLYLSNPAQKLSVLGNNDSSTLLSLISNQPYAQSIVQTIGDIHITMTHGHLGSAEMFLGEQPKTPWRLFIEGHTHVARLKKVGTSLYLNPGSLSYPRSQLPPTYAILKEKTLSVKALENDRVFHSEILD</sequence>
<dbReference type="AlphaFoldDB" id="A0A968G7A8"/>
<gene>
    <name evidence="4" type="ORF">HCT14_00155</name>
</gene>
<evidence type="ECO:0000256" key="2">
    <source>
        <dbReference type="RuleBase" id="RU362039"/>
    </source>
</evidence>
<dbReference type="RefSeq" id="WP_167699544.1">
    <property type="nucleotide sequence ID" value="NZ_CP118174.1"/>
</dbReference>
<dbReference type="GO" id="GO:0046872">
    <property type="term" value="F:metal ion binding"/>
    <property type="evidence" value="ECO:0007669"/>
    <property type="project" value="UniProtKB-KW"/>
</dbReference>
<dbReference type="NCBIfam" id="TIGR00040">
    <property type="entry name" value="yfcE"/>
    <property type="match status" value="1"/>
</dbReference>
<dbReference type="Gene3D" id="3.60.21.10">
    <property type="match status" value="1"/>
</dbReference>
<dbReference type="GO" id="GO:0016787">
    <property type="term" value="F:hydrolase activity"/>
    <property type="evidence" value="ECO:0007669"/>
    <property type="project" value="UniProtKB-UniRule"/>
</dbReference>